<dbReference type="PROSITE" id="PS50012">
    <property type="entry name" value="RCC1_3"/>
    <property type="match status" value="5"/>
</dbReference>
<dbReference type="Ensembl" id="ENSPSTT00000006790.1">
    <property type="protein sequence ID" value="ENSPSTP00000006466.1"/>
    <property type="gene ID" value="ENSPSTG00000004594.1"/>
</dbReference>
<evidence type="ECO:0000313" key="4">
    <source>
        <dbReference type="Ensembl" id="ENSPSTP00000006466.1"/>
    </source>
</evidence>
<dbReference type="InterPro" id="IPR053035">
    <property type="entry name" value="Mitochondrial_GEF_domain"/>
</dbReference>
<name>A0A8C9L6X2_PAVCR</name>
<protein>
    <submittedName>
        <fullName evidence="4">RCC1 like</fullName>
    </submittedName>
</protein>
<dbReference type="GO" id="GO:0005085">
    <property type="term" value="F:guanyl-nucleotide exchange factor activity"/>
    <property type="evidence" value="ECO:0007669"/>
    <property type="project" value="TreeGrafter"/>
</dbReference>
<dbReference type="AlphaFoldDB" id="A0A8C9L6X2"/>
<reference evidence="4" key="1">
    <citation type="submission" date="2025-08" db="UniProtKB">
        <authorList>
            <consortium name="Ensembl"/>
        </authorList>
    </citation>
    <scope>IDENTIFICATION</scope>
</reference>
<dbReference type="Gene3D" id="2.130.10.30">
    <property type="entry name" value="Regulator of chromosome condensation 1/beta-lactamase-inhibitor protein II"/>
    <property type="match status" value="2"/>
</dbReference>
<feature type="repeat" description="RCC1" evidence="2">
    <location>
        <begin position="56"/>
        <end position="116"/>
    </location>
</feature>
<organism evidence="4 5">
    <name type="scientific">Pavo cristatus</name>
    <name type="common">Indian peafowl</name>
    <name type="synonym">Blue peafowl</name>
    <dbReference type="NCBI Taxonomy" id="9049"/>
    <lineage>
        <taxon>Eukaryota</taxon>
        <taxon>Metazoa</taxon>
        <taxon>Chordata</taxon>
        <taxon>Craniata</taxon>
        <taxon>Vertebrata</taxon>
        <taxon>Euteleostomi</taxon>
        <taxon>Archelosauria</taxon>
        <taxon>Archosauria</taxon>
        <taxon>Dinosauria</taxon>
        <taxon>Saurischia</taxon>
        <taxon>Theropoda</taxon>
        <taxon>Coelurosauria</taxon>
        <taxon>Aves</taxon>
        <taxon>Neognathae</taxon>
        <taxon>Galloanserae</taxon>
        <taxon>Galliformes</taxon>
        <taxon>Phasianidae</taxon>
        <taxon>Phasianinae</taxon>
        <taxon>Pavo</taxon>
    </lineage>
</organism>
<dbReference type="Pfam" id="PF25390">
    <property type="entry name" value="WD40_RLD"/>
    <property type="match status" value="1"/>
</dbReference>
<reference evidence="4" key="2">
    <citation type="submission" date="2025-09" db="UniProtKB">
        <authorList>
            <consortium name="Ensembl"/>
        </authorList>
    </citation>
    <scope>IDENTIFICATION</scope>
</reference>
<dbReference type="InterPro" id="IPR009091">
    <property type="entry name" value="RCC1/BLIP-II"/>
</dbReference>
<accession>A0A8C9L6X2</accession>
<feature type="repeat" description="RCC1" evidence="2">
    <location>
        <begin position="239"/>
        <end position="290"/>
    </location>
</feature>
<evidence type="ECO:0000256" key="1">
    <source>
        <dbReference type="ARBA" id="ARBA00022737"/>
    </source>
</evidence>
<evidence type="ECO:0000259" key="3">
    <source>
        <dbReference type="Pfam" id="PF25390"/>
    </source>
</evidence>
<evidence type="ECO:0000313" key="5">
    <source>
        <dbReference type="Proteomes" id="UP000694428"/>
    </source>
</evidence>
<dbReference type="Proteomes" id="UP000694428">
    <property type="component" value="Unplaced"/>
</dbReference>
<dbReference type="GO" id="GO:0070131">
    <property type="term" value="P:positive regulation of mitochondrial translation"/>
    <property type="evidence" value="ECO:0007669"/>
    <property type="project" value="TreeGrafter"/>
</dbReference>
<keyword evidence="1" id="KW-0677">Repeat</keyword>
<dbReference type="GO" id="GO:0005743">
    <property type="term" value="C:mitochondrial inner membrane"/>
    <property type="evidence" value="ECO:0007669"/>
    <property type="project" value="TreeGrafter"/>
</dbReference>
<keyword evidence="5" id="KW-1185">Reference proteome</keyword>
<dbReference type="PANTHER" id="PTHR46337:SF1">
    <property type="entry name" value="RCC1-LIKE G EXCHANGING FACTOR-LIKE PROTEIN"/>
    <property type="match status" value="1"/>
</dbReference>
<feature type="repeat" description="RCC1" evidence="2">
    <location>
        <begin position="120"/>
        <end position="183"/>
    </location>
</feature>
<evidence type="ECO:0000256" key="2">
    <source>
        <dbReference type="PROSITE-ProRule" id="PRU00235"/>
    </source>
</evidence>
<dbReference type="SUPFAM" id="SSF50985">
    <property type="entry name" value="RCC1/BLIP-II"/>
    <property type="match status" value="1"/>
</dbReference>
<sequence>MAAVAVWRALRAARSPSVPRRGLAKPAGPPSARQLREADEAAPIFQYVGKAAKRKDRVFVWGFSYSGALGVPSFVKPDAGWKKPRRIQATPYRLETEEKITSAACGYGFTLLSSNTTDITKVWGTGLNKDSQLGFQRSIRDRTKGYEYVLEPSPIPLPLEKPQKTRVLQVSCGRAHSLILTDSEGVFTMGNNSYGQCGRKVVEDEIYSVPTKLGGDIAGVNIIQVSSYGDCCLAVSDEGDLFGWGNSEYLQLASVTETTQVNVPRHLPFKIGKIKEAACGGTGNIVLTEEGSVFVWGYGILGKGPNLTETAVPEMIPPSLFGWSDFSPDVRVARVRCGLSHFAALTNRGELFVWGKNLRGCLGIGRMEDQYFPWRVTIPGEVVDVACGVDHMVSMVKSFV</sequence>
<dbReference type="PRINTS" id="PR00633">
    <property type="entry name" value="RCCNDNSATION"/>
</dbReference>
<dbReference type="InterPro" id="IPR058923">
    <property type="entry name" value="RCC1-like_dom"/>
</dbReference>
<dbReference type="GO" id="GO:0019843">
    <property type="term" value="F:rRNA binding"/>
    <property type="evidence" value="ECO:0007669"/>
    <property type="project" value="TreeGrafter"/>
</dbReference>
<feature type="repeat" description="RCC1" evidence="2">
    <location>
        <begin position="349"/>
        <end position="398"/>
    </location>
</feature>
<dbReference type="InterPro" id="IPR000408">
    <property type="entry name" value="Reg_chr_condens"/>
</dbReference>
<proteinExistence type="predicted"/>
<feature type="domain" description="RCC1-like" evidence="3">
    <location>
        <begin position="54"/>
        <end position="393"/>
    </location>
</feature>
<dbReference type="PANTHER" id="PTHR46337">
    <property type="entry name" value="RCC1-LIKE G EXCHANGING FACTOR-LIKE PROTEIN"/>
    <property type="match status" value="1"/>
</dbReference>
<feature type="repeat" description="RCC1" evidence="2">
    <location>
        <begin position="291"/>
        <end position="348"/>
    </location>
</feature>